<evidence type="ECO:0000256" key="2">
    <source>
        <dbReference type="ARBA" id="ARBA00005851"/>
    </source>
</evidence>
<dbReference type="PANTHER" id="PTHR11954">
    <property type="entry name" value="D-DOPACHROME DECARBOXYLASE"/>
    <property type="match status" value="1"/>
</dbReference>
<name>A0A8S3ZG40_9EUPU</name>
<comment type="subcellular location">
    <subcellularLocation>
        <location evidence="1">Secreted</location>
    </subcellularLocation>
</comment>
<organism evidence="13 14">
    <name type="scientific">Candidula unifasciata</name>
    <dbReference type="NCBI Taxonomy" id="100452"/>
    <lineage>
        <taxon>Eukaryota</taxon>
        <taxon>Metazoa</taxon>
        <taxon>Spiralia</taxon>
        <taxon>Lophotrochozoa</taxon>
        <taxon>Mollusca</taxon>
        <taxon>Gastropoda</taxon>
        <taxon>Heterobranchia</taxon>
        <taxon>Euthyneura</taxon>
        <taxon>Panpulmonata</taxon>
        <taxon>Eupulmonata</taxon>
        <taxon>Stylommatophora</taxon>
        <taxon>Helicina</taxon>
        <taxon>Helicoidea</taxon>
        <taxon>Geomitridae</taxon>
        <taxon>Candidula</taxon>
    </lineage>
</organism>
<evidence type="ECO:0000256" key="10">
    <source>
        <dbReference type="ARBA" id="ARBA00041631"/>
    </source>
</evidence>
<evidence type="ECO:0000256" key="7">
    <source>
        <dbReference type="ARBA" id="ARBA00036823"/>
    </source>
</evidence>
<keyword evidence="5" id="KW-0413">Isomerase</keyword>
<comment type="similarity">
    <text evidence="2">Belongs to the MIF family.</text>
</comment>
<sequence>MSQTHVAGFVTTNLDSKSINDGFLAAMSVMLAKLLHTDVEFVTLELQPNVAMVKAASSAPMLNLRLFHNSDCVNSDTKHGFAQQIAAWLAKHVKVPQDRVLVLFIDTRCCSVG</sequence>
<proteinExistence type="inferred from homology"/>
<accession>A0A8S3ZG40</accession>
<evidence type="ECO:0000256" key="1">
    <source>
        <dbReference type="ARBA" id="ARBA00004613"/>
    </source>
</evidence>
<dbReference type="GO" id="GO:0005615">
    <property type="term" value="C:extracellular space"/>
    <property type="evidence" value="ECO:0007669"/>
    <property type="project" value="UniProtKB-KW"/>
</dbReference>
<dbReference type="InterPro" id="IPR001398">
    <property type="entry name" value="Macrophage_inhib_fac"/>
</dbReference>
<evidence type="ECO:0000256" key="4">
    <source>
        <dbReference type="ARBA" id="ARBA00022525"/>
    </source>
</evidence>
<dbReference type="Pfam" id="PF01187">
    <property type="entry name" value="MIF"/>
    <property type="match status" value="1"/>
</dbReference>
<dbReference type="EC" id="5.3.3.12" evidence="8"/>
<keyword evidence="3" id="KW-0202">Cytokine</keyword>
<dbReference type="InterPro" id="IPR014347">
    <property type="entry name" value="Tautomerase/MIF_sf"/>
</dbReference>
<evidence type="ECO:0000313" key="13">
    <source>
        <dbReference type="EMBL" id="CAG5126082.1"/>
    </source>
</evidence>
<evidence type="ECO:0000256" key="9">
    <source>
        <dbReference type="ARBA" id="ARBA00039086"/>
    </source>
</evidence>
<evidence type="ECO:0000256" key="3">
    <source>
        <dbReference type="ARBA" id="ARBA00022514"/>
    </source>
</evidence>
<reference evidence="13" key="1">
    <citation type="submission" date="2021-04" db="EMBL/GenBank/DDBJ databases">
        <authorList>
            <consortium name="Molecular Ecology Group"/>
        </authorList>
    </citation>
    <scope>NUCLEOTIDE SEQUENCE</scope>
</reference>
<gene>
    <name evidence="13" type="ORF">CUNI_LOCUS11640</name>
</gene>
<evidence type="ECO:0000313" key="14">
    <source>
        <dbReference type="Proteomes" id="UP000678393"/>
    </source>
</evidence>
<dbReference type="Gene3D" id="3.30.429.10">
    <property type="entry name" value="Macrophage Migration Inhibitory Factor"/>
    <property type="match status" value="1"/>
</dbReference>
<evidence type="ECO:0000256" key="5">
    <source>
        <dbReference type="ARBA" id="ARBA00023235"/>
    </source>
</evidence>
<dbReference type="GO" id="GO:0050178">
    <property type="term" value="F:phenylpyruvate tautomerase activity"/>
    <property type="evidence" value="ECO:0007669"/>
    <property type="project" value="UniProtKB-EC"/>
</dbReference>
<keyword evidence="4" id="KW-0964">Secreted</keyword>
<dbReference type="AlphaFoldDB" id="A0A8S3ZG40"/>
<comment type="caution">
    <text evidence="13">The sequence shown here is derived from an EMBL/GenBank/DDBJ whole genome shotgun (WGS) entry which is preliminary data.</text>
</comment>
<dbReference type="PANTHER" id="PTHR11954:SF6">
    <property type="entry name" value="MACROPHAGE MIGRATION INHIBITORY FACTOR"/>
    <property type="match status" value="1"/>
</dbReference>
<evidence type="ECO:0000256" key="11">
    <source>
        <dbReference type="ARBA" id="ARBA00041912"/>
    </source>
</evidence>
<dbReference type="GO" id="GO:0005125">
    <property type="term" value="F:cytokine activity"/>
    <property type="evidence" value="ECO:0007669"/>
    <property type="project" value="UniProtKB-KW"/>
</dbReference>
<dbReference type="EMBL" id="CAJHNH020002240">
    <property type="protein sequence ID" value="CAG5126082.1"/>
    <property type="molecule type" value="Genomic_DNA"/>
</dbReference>
<keyword evidence="14" id="KW-1185">Reference proteome</keyword>
<dbReference type="GO" id="GO:0004167">
    <property type="term" value="F:dopachrome isomerase activity"/>
    <property type="evidence" value="ECO:0007669"/>
    <property type="project" value="UniProtKB-EC"/>
</dbReference>
<protein>
    <recommendedName>
        <fullName evidence="12">L-dopachrome isomerase</fullName>
        <ecNumber evidence="9">5.3.2.1</ecNumber>
        <ecNumber evidence="8">5.3.3.12</ecNumber>
    </recommendedName>
    <alternativeName>
        <fullName evidence="10">L-dopachrome tautomerase</fullName>
    </alternativeName>
    <alternativeName>
        <fullName evidence="11">Phenylpyruvate tautomerase</fullName>
    </alternativeName>
</protein>
<comment type="catalytic activity">
    <reaction evidence="7">
        <text>L-dopachrome = 5,6-dihydroxyindole-2-carboxylate</text>
        <dbReference type="Rhea" id="RHEA:13041"/>
        <dbReference type="ChEBI" id="CHEBI:16875"/>
        <dbReference type="ChEBI" id="CHEBI:57509"/>
        <dbReference type="EC" id="5.3.3.12"/>
    </reaction>
</comment>
<evidence type="ECO:0000256" key="8">
    <source>
        <dbReference type="ARBA" id="ARBA00038932"/>
    </source>
</evidence>
<dbReference type="SUPFAM" id="SSF55331">
    <property type="entry name" value="Tautomerase/MIF"/>
    <property type="match status" value="1"/>
</dbReference>
<evidence type="ECO:0000256" key="6">
    <source>
        <dbReference type="ARBA" id="ARBA00036735"/>
    </source>
</evidence>
<dbReference type="Proteomes" id="UP000678393">
    <property type="component" value="Unassembled WGS sequence"/>
</dbReference>
<comment type="catalytic activity">
    <reaction evidence="6">
        <text>3-phenylpyruvate = enol-phenylpyruvate</text>
        <dbReference type="Rhea" id="RHEA:17097"/>
        <dbReference type="ChEBI" id="CHEBI:16815"/>
        <dbReference type="ChEBI" id="CHEBI:18005"/>
        <dbReference type="EC" id="5.3.2.1"/>
    </reaction>
</comment>
<dbReference type="OrthoDB" id="6080988at2759"/>
<evidence type="ECO:0000256" key="12">
    <source>
        <dbReference type="ARBA" id="ARBA00042730"/>
    </source>
</evidence>
<dbReference type="EC" id="5.3.2.1" evidence="9"/>